<sequence>MKVYMCPNCGHCAPGSPTSMTKLPNSSSFISPEETKIPSENPKQNTDSAPQSGSYKSQQHINTKPKARNSRIWGRPTSPSTKTPQKKDDDLPLPLQLPLALGTAYLFAHLGALEWACLHWLISWILPFWQWPFPSSFPWSTSRPVTFLAGWADRIWLFPSLNAGQFATFGPFRRAYTVAFYFLFWLMVPMFLVLSVADCYDKRRSAKNNGDKTEEEEKKKKKKAPTPPKPRKERVRTEEFTLKVTFKSSGWLPIGFGYVWDWKQVSLEYVLRLPATWEGYFSLLADDYVEQMDDGPPPADEAKDCVESETVPTFMFVDDSGGVCTYPEDGL</sequence>
<evidence type="ECO:0000313" key="3">
    <source>
        <dbReference type="EMBL" id="KAK4212928.1"/>
    </source>
</evidence>
<feature type="compositionally biased region" description="Basic and acidic residues" evidence="1">
    <location>
        <begin position="205"/>
        <end position="218"/>
    </location>
</feature>
<evidence type="ECO:0000313" key="4">
    <source>
        <dbReference type="Proteomes" id="UP001301769"/>
    </source>
</evidence>
<evidence type="ECO:0000256" key="2">
    <source>
        <dbReference type="SAM" id="Phobius"/>
    </source>
</evidence>
<organism evidence="3 4">
    <name type="scientific">Rhypophila decipiens</name>
    <dbReference type="NCBI Taxonomy" id="261697"/>
    <lineage>
        <taxon>Eukaryota</taxon>
        <taxon>Fungi</taxon>
        <taxon>Dikarya</taxon>
        <taxon>Ascomycota</taxon>
        <taxon>Pezizomycotina</taxon>
        <taxon>Sordariomycetes</taxon>
        <taxon>Sordariomycetidae</taxon>
        <taxon>Sordariales</taxon>
        <taxon>Naviculisporaceae</taxon>
        <taxon>Rhypophila</taxon>
    </lineage>
</organism>
<feature type="compositionally biased region" description="Polar residues" evidence="1">
    <location>
        <begin position="41"/>
        <end position="62"/>
    </location>
</feature>
<evidence type="ECO:0000256" key="1">
    <source>
        <dbReference type="SAM" id="MobiDB-lite"/>
    </source>
</evidence>
<comment type="caution">
    <text evidence="3">The sequence shown here is derived from an EMBL/GenBank/DDBJ whole genome shotgun (WGS) entry which is preliminary data.</text>
</comment>
<gene>
    <name evidence="3" type="ORF">QBC37DRAFT_464911</name>
</gene>
<feature type="compositionally biased region" description="Basic residues" evidence="1">
    <location>
        <begin position="219"/>
        <end position="234"/>
    </location>
</feature>
<feature type="compositionally biased region" description="Polar residues" evidence="1">
    <location>
        <begin position="16"/>
        <end position="30"/>
    </location>
</feature>
<reference evidence="3" key="1">
    <citation type="journal article" date="2023" name="Mol. Phylogenet. Evol.">
        <title>Genome-scale phylogeny and comparative genomics of the fungal order Sordariales.</title>
        <authorList>
            <person name="Hensen N."/>
            <person name="Bonometti L."/>
            <person name="Westerberg I."/>
            <person name="Brannstrom I.O."/>
            <person name="Guillou S."/>
            <person name="Cros-Aarteil S."/>
            <person name="Calhoun S."/>
            <person name="Haridas S."/>
            <person name="Kuo A."/>
            <person name="Mondo S."/>
            <person name="Pangilinan J."/>
            <person name="Riley R."/>
            <person name="LaButti K."/>
            <person name="Andreopoulos B."/>
            <person name="Lipzen A."/>
            <person name="Chen C."/>
            <person name="Yan M."/>
            <person name="Daum C."/>
            <person name="Ng V."/>
            <person name="Clum A."/>
            <person name="Steindorff A."/>
            <person name="Ohm R.A."/>
            <person name="Martin F."/>
            <person name="Silar P."/>
            <person name="Natvig D.O."/>
            <person name="Lalanne C."/>
            <person name="Gautier V."/>
            <person name="Ament-Velasquez S.L."/>
            <person name="Kruys A."/>
            <person name="Hutchinson M.I."/>
            <person name="Powell A.J."/>
            <person name="Barry K."/>
            <person name="Miller A.N."/>
            <person name="Grigoriev I.V."/>
            <person name="Debuchy R."/>
            <person name="Gladieux P."/>
            <person name="Hiltunen Thoren M."/>
            <person name="Johannesson H."/>
        </authorList>
    </citation>
    <scope>NUCLEOTIDE SEQUENCE</scope>
    <source>
        <strain evidence="3">PSN293</strain>
    </source>
</reference>
<keyword evidence="2" id="KW-1133">Transmembrane helix</keyword>
<dbReference type="AlphaFoldDB" id="A0AAN6Y599"/>
<feature type="region of interest" description="Disordered" evidence="1">
    <location>
        <begin position="205"/>
        <end position="235"/>
    </location>
</feature>
<accession>A0AAN6Y599</accession>
<feature type="region of interest" description="Disordered" evidence="1">
    <location>
        <begin position="15"/>
        <end position="89"/>
    </location>
</feature>
<dbReference type="EMBL" id="MU858118">
    <property type="protein sequence ID" value="KAK4212928.1"/>
    <property type="molecule type" value="Genomic_DNA"/>
</dbReference>
<proteinExistence type="predicted"/>
<feature type="transmembrane region" description="Helical" evidence="2">
    <location>
        <begin position="178"/>
        <end position="197"/>
    </location>
</feature>
<keyword evidence="2" id="KW-0812">Transmembrane</keyword>
<keyword evidence="2" id="KW-0472">Membrane</keyword>
<name>A0AAN6Y599_9PEZI</name>
<reference evidence="3" key="2">
    <citation type="submission" date="2023-05" db="EMBL/GenBank/DDBJ databases">
        <authorList>
            <consortium name="Lawrence Berkeley National Laboratory"/>
            <person name="Steindorff A."/>
            <person name="Hensen N."/>
            <person name="Bonometti L."/>
            <person name="Westerberg I."/>
            <person name="Brannstrom I.O."/>
            <person name="Guillou S."/>
            <person name="Cros-Aarteil S."/>
            <person name="Calhoun S."/>
            <person name="Haridas S."/>
            <person name="Kuo A."/>
            <person name="Mondo S."/>
            <person name="Pangilinan J."/>
            <person name="Riley R."/>
            <person name="Labutti K."/>
            <person name="Andreopoulos B."/>
            <person name="Lipzen A."/>
            <person name="Chen C."/>
            <person name="Yanf M."/>
            <person name="Daum C."/>
            <person name="Ng V."/>
            <person name="Clum A."/>
            <person name="Ohm R."/>
            <person name="Martin F."/>
            <person name="Silar P."/>
            <person name="Natvig D."/>
            <person name="Lalanne C."/>
            <person name="Gautier V."/>
            <person name="Ament-Velasquez S.L."/>
            <person name="Kruys A."/>
            <person name="Hutchinson M.I."/>
            <person name="Powell A.J."/>
            <person name="Barry K."/>
            <person name="Miller A.N."/>
            <person name="Grigoriev I.V."/>
            <person name="Debuchy R."/>
            <person name="Gladieux P."/>
            <person name="Thoren M.H."/>
            <person name="Johannesson H."/>
        </authorList>
    </citation>
    <scope>NUCLEOTIDE SEQUENCE</scope>
    <source>
        <strain evidence="3">PSN293</strain>
    </source>
</reference>
<keyword evidence="4" id="KW-1185">Reference proteome</keyword>
<dbReference type="Proteomes" id="UP001301769">
    <property type="component" value="Unassembled WGS sequence"/>
</dbReference>
<protein>
    <submittedName>
        <fullName evidence="3">Uncharacterized protein</fullName>
    </submittedName>
</protein>